<evidence type="ECO:0000256" key="3">
    <source>
        <dbReference type="ARBA" id="ARBA00022692"/>
    </source>
</evidence>
<dbReference type="Pfam" id="PF01529">
    <property type="entry name" value="DHHC"/>
    <property type="match status" value="1"/>
</dbReference>
<accession>A0A6I8RKB7</accession>
<dbReference type="InParanoid" id="A0A6I8RKB7"/>
<dbReference type="GeneTree" id="ENSGT00940000153716"/>
<dbReference type="PROSITE" id="PS50216">
    <property type="entry name" value="DHHC"/>
    <property type="match status" value="1"/>
</dbReference>
<evidence type="ECO:0000313" key="9">
    <source>
        <dbReference type="Ensembl" id="ENSXETP00000082364"/>
    </source>
</evidence>
<dbReference type="GO" id="GO:0016020">
    <property type="term" value="C:membrane"/>
    <property type="evidence" value="ECO:0007669"/>
    <property type="project" value="UniProtKB-SubCell"/>
</dbReference>
<sequence length="260" mass="30547">GIPPPIFLWCLMFVGSYYIFVVELCFYTVTSIAERVTFLVIYYILFAMFLWSYIVTASTHPATPPKHFHFLKRMKELRTLGNRTEELGHTIKKHPIHTMTHEGNIRLCEKCLLIKPDRCHHCHVCNTCVLKYDHHCPWLNNCVGFSNYKTFLLVLLYGSLFRICPTKIPILVMFCIFTFIFLLLFPFQVFHCHIVGRNRSTTEHCYSSLNINGVSRDTFSLGFWQNMKQVLGEKKKWWLLPVITRLGDGSTSDPRKFHMR</sequence>
<proteinExistence type="inferred from homology"/>
<keyword evidence="6 7" id="KW-0012">Acyltransferase</keyword>
<comment type="subcellular location">
    <subcellularLocation>
        <location evidence="1">Membrane</location>
        <topology evidence="1">Multi-pass membrane protein</topology>
    </subcellularLocation>
</comment>
<evidence type="ECO:0000256" key="2">
    <source>
        <dbReference type="ARBA" id="ARBA00022679"/>
    </source>
</evidence>
<evidence type="ECO:0000256" key="1">
    <source>
        <dbReference type="ARBA" id="ARBA00004141"/>
    </source>
</evidence>
<feature type="transmembrane region" description="Helical" evidence="7">
    <location>
        <begin position="36"/>
        <end position="54"/>
    </location>
</feature>
<keyword evidence="4 7" id="KW-1133">Transmembrane helix</keyword>
<dbReference type="PANTHER" id="PTHR12246">
    <property type="entry name" value="PALMITOYLTRANSFERASE ZDHHC16"/>
    <property type="match status" value="1"/>
</dbReference>
<comment type="catalytic activity">
    <reaction evidence="7">
        <text>L-cysteinyl-[protein] + hexadecanoyl-CoA = S-hexadecanoyl-L-cysteinyl-[protein] + CoA</text>
        <dbReference type="Rhea" id="RHEA:36683"/>
        <dbReference type="Rhea" id="RHEA-COMP:10131"/>
        <dbReference type="Rhea" id="RHEA-COMP:11032"/>
        <dbReference type="ChEBI" id="CHEBI:29950"/>
        <dbReference type="ChEBI" id="CHEBI:57287"/>
        <dbReference type="ChEBI" id="CHEBI:57379"/>
        <dbReference type="ChEBI" id="CHEBI:74151"/>
        <dbReference type="EC" id="2.3.1.225"/>
    </reaction>
</comment>
<name>A0A6I8RKB7_XENTR</name>
<reference evidence="9" key="2">
    <citation type="submission" date="2020-05" db="UniProtKB">
        <authorList>
            <consortium name="Ensembl"/>
        </authorList>
    </citation>
    <scope>IDENTIFICATION</scope>
</reference>
<keyword evidence="2 7" id="KW-0808">Transferase</keyword>
<dbReference type="Ensembl" id="ENSXETT00000050728">
    <property type="protein sequence ID" value="ENSXETP00000082364"/>
    <property type="gene ID" value="ENSXETG00000023508"/>
</dbReference>
<evidence type="ECO:0000256" key="4">
    <source>
        <dbReference type="ARBA" id="ARBA00022989"/>
    </source>
</evidence>
<reference evidence="9" key="1">
    <citation type="journal article" date="2010" name="Science">
        <title>The genome of the Western clawed frog Xenopus tropicalis.</title>
        <authorList>
            <person name="Hellsten U."/>
            <person name="Harland R.M."/>
            <person name="Gilchrist M.J."/>
            <person name="Hendrix D."/>
            <person name="Jurka J."/>
            <person name="Kapitonov V."/>
            <person name="Ovcharenko I."/>
            <person name="Putnam N.H."/>
            <person name="Shu S."/>
            <person name="Taher L."/>
            <person name="Blitz I.L."/>
            <person name="Blumberg B."/>
            <person name="Dichmann D.S."/>
            <person name="Dubchak I."/>
            <person name="Amaya E."/>
            <person name="Detter J.C."/>
            <person name="Fletcher R."/>
            <person name="Gerhard D.S."/>
            <person name="Goodstein D."/>
            <person name="Graves T."/>
            <person name="Grigoriev I.V."/>
            <person name="Grimwood J."/>
            <person name="Kawashima T."/>
            <person name="Lindquist E."/>
            <person name="Lucas S.M."/>
            <person name="Mead P.E."/>
            <person name="Mitros T."/>
            <person name="Ogino H."/>
            <person name="Ohta Y."/>
            <person name="Poliakov A.V."/>
            <person name="Pollet N."/>
            <person name="Robert J."/>
            <person name="Salamov A."/>
            <person name="Sater A.K."/>
            <person name="Schmutz J."/>
            <person name="Terry A."/>
            <person name="Vize P.D."/>
            <person name="Warren W.C."/>
            <person name="Wells D."/>
            <person name="Wills A."/>
            <person name="Wilson R.K."/>
            <person name="Zimmerman L.B."/>
            <person name="Zorn A.M."/>
            <person name="Grainger R."/>
            <person name="Grammer T."/>
            <person name="Khokha M.K."/>
            <person name="Richardson P.M."/>
            <person name="Rokhsar D.S."/>
        </authorList>
    </citation>
    <scope>NUCLEOTIDE SEQUENCE [LARGE SCALE GENOMIC DNA]</scope>
    <source>
        <strain evidence="9">Nigerian</strain>
    </source>
</reference>
<feature type="transmembrane region" description="Helical" evidence="7">
    <location>
        <begin position="6"/>
        <end position="29"/>
    </location>
</feature>
<feature type="transmembrane region" description="Helical" evidence="7">
    <location>
        <begin position="170"/>
        <end position="190"/>
    </location>
</feature>
<dbReference type="GO" id="GO:0019706">
    <property type="term" value="F:protein-cysteine S-palmitoyltransferase activity"/>
    <property type="evidence" value="ECO:0007669"/>
    <property type="project" value="UniProtKB-EC"/>
</dbReference>
<dbReference type="InterPro" id="IPR001594">
    <property type="entry name" value="Palmitoyltrfase_DHHC"/>
</dbReference>
<evidence type="ECO:0000259" key="8">
    <source>
        <dbReference type="Pfam" id="PF01529"/>
    </source>
</evidence>
<protein>
    <recommendedName>
        <fullName evidence="7">Palmitoyltransferase</fullName>
        <ecNumber evidence="7">2.3.1.225</ecNumber>
    </recommendedName>
</protein>
<dbReference type="EC" id="2.3.1.225" evidence="7"/>
<keyword evidence="5 7" id="KW-0472">Membrane</keyword>
<keyword evidence="3 7" id="KW-0812">Transmembrane</keyword>
<evidence type="ECO:0000256" key="7">
    <source>
        <dbReference type="RuleBase" id="RU079119"/>
    </source>
</evidence>
<organism evidence="9">
    <name type="scientific">Xenopus tropicalis</name>
    <name type="common">Western clawed frog</name>
    <name type="synonym">Silurana tropicalis</name>
    <dbReference type="NCBI Taxonomy" id="8364"/>
    <lineage>
        <taxon>Eukaryota</taxon>
        <taxon>Metazoa</taxon>
        <taxon>Chordata</taxon>
        <taxon>Craniata</taxon>
        <taxon>Vertebrata</taxon>
        <taxon>Euteleostomi</taxon>
        <taxon>Amphibia</taxon>
        <taxon>Batrachia</taxon>
        <taxon>Anura</taxon>
        <taxon>Pipoidea</taxon>
        <taxon>Pipidae</taxon>
        <taxon>Xenopodinae</taxon>
        <taxon>Xenopus</taxon>
        <taxon>Silurana</taxon>
    </lineage>
</organism>
<feature type="domain" description="Palmitoyltransferase DHHC" evidence="8">
    <location>
        <begin position="104"/>
        <end position="163"/>
    </location>
</feature>
<evidence type="ECO:0000256" key="6">
    <source>
        <dbReference type="ARBA" id="ARBA00023315"/>
    </source>
</evidence>
<evidence type="ECO:0000256" key="5">
    <source>
        <dbReference type="ARBA" id="ARBA00023136"/>
    </source>
</evidence>
<dbReference type="AlphaFoldDB" id="A0A6I8RKB7"/>
<comment type="similarity">
    <text evidence="7">Belongs to the DHHC palmitoyltransferase family.</text>
</comment>
<comment type="domain">
    <text evidence="7">The DHHC domain is required for palmitoyltransferase activity.</text>
</comment>
<dbReference type="InterPro" id="IPR039859">
    <property type="entry name" value="PFA4/ZDH16/20/ERF2-like"/>
</dbReference>